<dbReference type="SMART" id="SM00225">
    <property type="entry name" value="BTB"/>
    <property type="match status" value="1"/>
</dbReference>
<evidence type="ECO:0000313" key="4">
    <source>
        <dbReference type="Proteomes" id="UP000239899"/>
    </source>
</evidence>
<dbReference type="InterPro" id="IPR011333">
    <property type="entry name" value="SKP1/BTB/POZ_sf"/>
</dbReference>
<dbReference type="Gene3D" id="3.30.710.10">
    <property type="entry name" value="Potassium Channel Kv1.1, Chain A"/>
    <property type="match status" value="1"/>
</dbReference>
<evidence type="ECO:0000256" key="1">
    <source>
        <dbReference type="ARBA" id="ARBA00004906"/>
    </source>
</evidence>
<keyword evidence="4" id="KW-1185">Reference proteome</keyword>
<comment type="caution">
    <text evidence="3">The sequence shown here is derived from an EMBL/GenBank/DDBJ whole genome shotgun (WGS) entry which is preliminary data.</text>
</comment>
<dbReference type="PANTHER" id="PTHR14499:SF136">
    <property type="entry name" value="GH08630P"/>
    <property type="match status" value="1"/>
</dbReference>
<name>A0A2P6TCW7_CHLSO</name>
<protein>
    <submittedName>
        <fullName evidence="3">BTB POZ domain-containing KCTD21</fullName>
    </submittedName>
</protein>
<dbReference type="CDD" id="cd18316">
    <property type="entry name" value="BTB_POZ_KCTD-like"/>
    <property type="match status" value="1"/>
</dbReference>
<dbReference type="STRING" id="3076.A0A2P6TCW7"/>
<accession>A0A2P6TCW7</accession>
<gene>
    <name evidence="3" type="ORF">C2E21_8929</name>
</gene>
<dbReference type="InterPro" id="IPR000210">
    <property type="entry name" value="BTB/POZ_dom"/>
</dbReference>
<evidence type="ECO:0000313" key="3">
    <source>
        <dbReference type="EMBL" id="PRW20478.1"/>
    </source>
</evidence>
<reference evidence="3 4" key="1">
    <citation type="journal article" date="2018" name="Plant J.">
        <title>Genome sequences of Chlorella sorokiniana UTEX 1602 and Micractinium conductrix SAG 241.80: implications to maltose excretion by a green alga.</title>
        <authorList>
            <person name="Arriola M.B."/>
            <person name="Velmurugan N."/>
            <person name="Zhang Y."/>
            <person name="Plunkett M.H."/>
            <person name="Hondzo H."/>
            <person name="Barney B.M."/>
        </authorList>
    </citation>
    <scope>NUCLEOTIDE SEQUENCE [LARGE SCALE GENOMIC DNA]</scope>
    <source>
        <strain evidence="4">UTEX 1602</strain>
    </source>
</reference>
<dbReference type="GO" id="GO:0051260">
    <property type="term" value="P:protein homooligomerization"/>
    <property type="evidence" value="ECO:0007669"/>
    <property type="project" value="InterPro"/>
</dbReference>
<dbReference type="Proteomes" id="UP000239899">
    <property type="component" value="Unassembled WGS sequence"/>
</dbReference>
<dbReference type="EMBL" id="LHPG02000023">
    <property type="protein sequence ID" value="PRW20478.1"/>
    <property type="molecule type" value="Genomic_DNA"/>
</dbReference>
<organism evidence="3 4">
    <name type="scientific">Chlorella sorokiniana</name>
    <name type="common">Freshwater green alga</name>
    <dbReference type="NCBI Taxonomy" id="3076"/>
    <lineage>
        <taxon>Eukaryota</taxon>
        <taxon>Viridiplantae</taxon>
        <taxon>Chlorophyta</taxon>
        <taxon>core chlorophytes</taxon>
        <taxon>Trebouxiophyceae</taxon>
        <taxon>Chlorellales</taxon>
        <taxon>Chlorellaceae</taxon>
        <taxon>Chlorella clade</taxon>
        <taxon>Chlorella</taxon>
    </lineage>
</organism>
<dbReference type="PANTHER" id="PTHR14499">
    <property type="entry name" value="POTASSIUM CHANNEL TETRAMERIZATION DOMAIN-CONTAINING"/>
    <property type="match status" value="1"/>
</dbReference>
<comment type="pathway">
    <text evidence="1">Protein modification; protein ubiquitination.</text>
</comment>
<dbReference type="AlphaFoldDB" id="A0A2P6TCW7"/>
<dbReference type="OrthoDB" id="542697at2759"/>
<dbReference type="Pfam" id="PF02214">
    <property type="entry name" value="BTB_2"/>
    <property type="match status" value="1"/>
</dbReference>
<evidence type="ECO:0000259" key="2">
    <source>
        <dbReference type="SMART" id="SM00225"/>
    </source>
</evidence>
<proteinExistence type="predicted"/>
<dbReference type="SUPFAM" id="SSF54695">
    <property type="entry name" value="POZ domain"/>
    <property type="match status" value="1"/>
</dbReference>
<feature type="domain" description="BTB" evidence="2">
    <location>
        <begin position="6"/>
        <end position="110"/>
    </location>
</feature>
<dbReference type="InterPro" id="IPR003131">
    <property type="entry name" value="T1-type_BTB"/>
</dbReference>
<sequence>MASSDGLVTLNVGGKLFRTTRATLAKHPDSMLAAMFRGDMLASALRDEQGHPFLDRDPTHFPFILAYLRDSRLPPLPQGLLELQQLRVEAEIFAMAELAEAAGAAAAATVARRQAAQAFEERRAAALRATEAAVAAAQLEYDAIKAALAPLRVAQLAEQAILYQQLSREVEQEGPAASKLRNALLARLCALGADVPAAEAQLRATHPQLQAEARQYSYMCR</sequence>